<sequence>MSGSPASTPKGERRRQALVEAAAALLVEGGFDAVRHRAVAERAGLPLASTTYYFTDLDDLVAAAAEHHGRTELARGRAKLTELSSRQRGVDAVVEILLDQLLGPASEHDAEAVLSRYERLVATGRRPYLRPLMRELSAELHELLLESFARCGLPADHERVDQLVALADGAVVNALIEVDPDPRTAARKMLHDALDQGFPAGMPATGQDR</sequence>
<dbReference type="Pfam" id="PF17940">
    <property type="entry name" value="TetR_C_31"/>
    <property type="match status" value="1"/>
</dbReference>
<dbReference type="GO" id="GO:0000976">
    <property type="term" value="F:transcription cis-regulatory region binding"/>
    <property type="evidence" value="ECO:0007669"/>
    <property type="project" value="TreeGrafter"/>
</dbReference>
<dbReference type="PANTHER" id="PTHR30055">
    <property type="entry name" value="HTH-TYPE TRANSCRIPTIONAL REGULATOR RUTR"/>
    <property type="match status" value="1"/>
</dbReference>
<comment type="caution">
    <text evidence="4">The sequence shown here is derived from an EMBL/GenBank/DDBJ whole genome shotgun (WGS) entry which is preliminary data.</text>
</comment>
<dbReference type="SUPFAM" id="SSF46689">
    <property type="entry name" value="Homeodomain-like"/>
    <property type="match status" value="1"/>
</dbReference>
<evidence type="ECO:0000256" key="2">
    <source>
        <dbReference type="PROSITE-ProRule" id="PRU00335"/>
    </source>
</evidence>
<dbReference type="Pfam" id="PF00440">
    <property type="entry name" value="TetR_N"/>
    <property type="match status" value="1"/>
</dbReference>
<proteinExistence type="predicted"/>
<keyword evidence="1 2" id="KW-0238">DNA-binding</keyword>
<dbReference type="RefSeq" id="WP_189055761.1">
    <property type="nucleotide sequence ID" value="NZ_BMMK01000006.1"/>
</dbReference>
<evidence type="ECO:0000313" key="5">
    <source>
        <dbReference type="Proteomes" id="UP000637578"/>
    </source>
</evidence>
<organism evidence="4 5">
    <name type="scientific">Longimycelium tulufanense</name>
    <dbReference type="NCBI Taxonomy" id="907463"/>
    <lineage>
        <taxon>Bacteria</taxon>
        <taxon>Bacillati</taxon>
        <taxon>Actinomycetota</taxon>
        <taxon>Actinomycetes</taxon>
        <taxon>Pseudonocardiales</taxon>
        <taxon>Pseudonocardiaceae</taxon>
        <taxon>Longimycelium</taxon>
    </lineage>
</organism>
<dbReference type="InterPro" id="IPR041583">
    <property type="entry name" value="TetR_C_31"/>
</dbReference>
<accession>A0A8J3CB20</accession>
<dbReference type="EMBL" id="BMMK01000006">
    <property type="protein sequence ID" value="GGM46961.1"/>
    <property type="molecule type" value="Genomic_DNA"/>
</dbReference>
<dbReference type="AlphaFoldDB" id="A0A8J3CB20"/>
<protein>
    <submittedName>
        <fullName evidence="4">TetR family transcriptional regulator</fullName>
    </submittedName>
</protein>
<dbReference type="GO" id="GO:0003700">
    <property type="term" value="F:DNA-binding transcription factor activity"/>
    <property type="evidence" value="ECO:0007669"/>
    <property type="project" value="TreeGrafter"/>
</dbReference>
<reference evidence="4" key="1">
    <citation type="journal article" date="2014" name="Int. J. Syst. Evol. Microbiol.">
        <title>Complete genome sequence of Corynebacterium casei LMG S-19264T (=DSM 44701T), isolated from a smear-ripened cheese.</title>
        <authorList>
            <consortium name="US DOE Joint Genome Institute (JGI-PGF)"/>
            <person name="Walter F."/>
            <person name="Albersmeier A."/>
            <person name="Kalinowski J."/>
            <person name="Ruckert C."/>
        </authorList>
    </citation>
    <scope>NUCLEOTIDE SEQUENCE</scope>
    <source>
        <strain evidence="4">CGMCC 4.5737</strain>
    </source>
</reference>
<evidence type="ECO:0000259" key="3">
    <source>
        <dbReference type="PROSITE" id="PS50977"/>
    </source>
</evidence>
<feature type="DNA-binding region" description="H-T-H motif" evidence="2">
    <location>
        <begin position="35"/>
        <end position="54"/>
    </location>
</feature>
<dbReference type="Proteomes" id="UP000637578">
    <property type="component" value="Unassembled WGS sequence"/>
</dbReference>
<dbReference type="InterPro" id="IPR001647">
    <property type="entry name" value="HTH_TetR"/>
</dbReference>
<name>A0A8J3CB20_9PSEU</name>
<evidence type="ECO:0000313" key="4">
    <source>
        <dbReference type="EMBL" id="GGM46961.1"/>
    </source>
</evidence>
<keyword evidence="5" id="KW-1185">Reference proteome</keyword>
<dbReference type="InterPro" id="IPR050109">
    <property type="entry name" value="HTH-type_TetR-like_transc_reg"/>
</dbReference>
<reference evidence="4" key="2">
    <citation type="submission" date="2020-09" db="EMBL/GenBank/DDBJ databases">
        <authorList>
            <person name="Sun Q."/>
            <person name="Zhou Y."/>
        </authorList>
    </citation>
    <scope>NUCLEOTIDE SEQUENCE</scope>
    <source>
        <strain evidence="4">CGMCC 4.5737</strain>
    </source>
</reference>
<dbReference type="PROSITE" id="PS50977">
    <property type="entry name" value="HTH_TETR_2"/>
    <property type="match status" value="1"/>
</dbReference>
<feature type="domain" description="HTH tetR-type" evidence="3">
    <location>
        <begin position="12"/>
        <end position="72"/>
    </location>
</feature>
<gene>
    <name evidence="4" type="ORF">GCM10012275_17560</name>
</gene>
<dbReference type="Gene3D" id="1.10.357.10">
    <property type="entry name" value="Tetracycline Repressor, domain 2"/>
    <property type="match status" value="1"/>
</dbReference>
<evidence type="ECO:0000256" key="1">
    <source>
        <dbReference type="ARBA" id="ARBA00023125"/>
    </source>
</evidence>
<dbReference type="InterPro" id="IPR009057">
    <property type="entry name" value="Homeodomain-like_sf"/>
</dbReference>
<dbReference type="PANTHER" id="PTHR30055:SF231">
    <property type="entry name" value="TRANSCRIPTIONAL REGULATORY PROTEIN (PROBABLY DEOR-FAMILY)-RELATED"/>
    <property type="match status" value="1"/>
</dbReference>